<dbReference type="OrthoDB" id="2447567at2759"/>
<evidence type="ECO:0000256" key="1">
    <source>
        <dbReference type="SAM" id="MobiDB-lite"/>
    </source>
</evidence>
<feature type="region of interest" description="Disordered" evidence="1">
    <location>
        <begin position="65"/>
        <end position="105"/>
    </location>
</feature>
<accession>A0A397VVV9</accession>
<organism evidence="2 3">
    <name type="scientific">Gigaspora rosea</name>
    <dbReference type="NCBI Taxonomy" id="44941"/>
    <lineage>
        <taxon>Eukaryota</taxon>
        <taxon>Fungi</taxon>
        <taxon>Fungi incertae sedis</taxon>
        <taxon>Mucoromycota</taxon>
        <taxon>Glomeromycotina</taxon>
        <taxon>Glomeromycetes</taxon>
        <taxon>Diversisporales</taxon>
        <taxon>Gigasporaceae</taxon>
        <taxon>Gigaspora</taxon>
    </lineage>
</organism>
<dbReference type="EMBL" id="QKWP01000126">
    <property type="protein sequence ID" value="RIB26720.1"/>
    <property type="molecule type" value="Genomic_DNA"/>
</dbReference>
<comment type="caution">
    <text evidence="2">The sequence shown here is derived from an EMBL/GenBank/DDBJ whole genome shotgun (WGS) entry which is preliminary data.</text>
</comment>
<protein>
    <submittedName>
        <fullName evidence="2">Uncharacterized protein</fullName>
    </submittedName>
</protein>
<keyword evidence="3" id="KW-1185">Reference proteome</keyword>
<reference evidence="2 3" key="1">
    <citation type="submission" date="2018-06" db="EMBL/GenBank/DDBJ databases">
        <title>Comparative genomics reveals the genomic features of Rhizophagus irregularis, R. cerebriforme, R. diaphanum and Gigaspora rosea, and their symbiotic lifestyle signature.</title>
        <authorList>
            <person name="Morin E."/>
            <person name="San Clemente H."/>
            <person name="Chen E.C.H."/>
            <person name="De La Providencia I."/>
            <person name="Hainaut M."/>
            <person name="Kuo A."/>
            <person name="Kohler A."/>
            <person name="Murat C."/>
            <person name="Tang N."/>
            <person name="Roy S."/>
            <person name="Loubradou J."/>
            <person name="Henrissat B."/>
            <person name="Grigoriev I.V."/>
            <person name="Corradi N."/>
            <person name="Roux C."/>
            <person name="Martin F.M."/>
        </authorList>
    </citation>
    <scope>NUCLEOTIDE SEQUENCE [LARGE SCALE GENOMIC DNA]</scope>
    <source>
        <strain evidence="2 3">DAOM 194757</strain>
    </source>
</reference>
<name>A0A397VVV9_9GLOM</name>
<feature type="compositionally biased region" description="Basic and acidic residues" evidence="1">
    <location>
        <begin position="20"/>
        <end position="40"/>
    </location>
</feature>
<feature type="compositionally biased region" description="Polar residues" evidence="1">
    <location>
        <begin position="79"/>
        <end position="89"/>
    </location>
</feature>
<sequence>MLVEEIKTLKAQRVPVSSPVEHESLNLLHRNDSSRSRSREYSSSSQCNNLYKIHEIGSPSWYNELPSRSRSRSHTSNSLINNNQHKSPNSPRPFALPEPSVSPEPTNGYKSVLCIVLEPMDNKQYKLFHDEVLQMLAGLNSSLSLNYNRNWTDISYHVYKKIMPAISKALKGRFHYTDIELRQVLQNYHRHRHEQLAISWNLEKIRKILHHMDKICENIAHVKKVRKRWYDFMKWTDSSKPPDDAPEWTISTNYHPDHSDDEHQNNTGGQSSASTREESIQQNTPAANNHYLSDEGSENDR</sequence>
<feature type="compositionally biased region" description="Pro residues" evidence="1">
    <location>
        <begin position="90"/>
        <end position="102"/>
    </location>
</feature>
<dbReference type="Proteomes" id="UP000266673">
    <property type="component" value="Unassembled WGS sequence"/>
</dbReference>
<dbReference type="AlphaFoldDB" id="A0A397VVV9"/>
<evidence type="ECO:0000313" key="2">
    <source>
        <dbReference type="EMBL" id="RIB26720.1"/>
    </source>
</evidence>
<feature type="region of interest" description="Disordered" evidence="1">
    <location>
        <begin position="14"/>
        <end position="44"/>
    </location>
</feature>
<proteinExistence type="predicted"/>
<feature type="compositionally biased region" description="Basic and acidic residues" evidence="1">
    <location>
        <begin position="255"/>
        <end position="264"/>
    </location>
</feature>
<feature type="region of interest" description="Disordered" evidence="1">
    <location>
        <begin position="238"/>
        <end position="301"/>
    </location>
</feature>
<feature type="compositionally biased region" description="Polar residues" evidence="1">
    <location>
        <begin position="265"/>
        <end position="291"/>
    </location>
</feature>
<evidence type="ECO:0000313" key="3">
    <source>
        <dbReference type="Proteomes" id="UP000266673"/>
    </source>
</evidence>
<gene>
    <name evidence="2" type="ORF">C2G38_2030006</name>
</gene>